<gene>
    <name evidence="3" type="ORF">BZZ03_09455</name>
</gene>
<dbReference type="EMBL" id="MUIZ01000006">
    <property type="protein sequence ID" value="OUK03866.1"/>
    <property type="molecule type" value="Genomic_DNA"/>
</dbReference>
<keyword evidence="2" id="KW-0812">Transmembrane</keyword>
<evidence type="ECO:0000256" key="2">
    <source>
        <dbReference type="SAM" id="Phobius"/>
    </source>
</evidence>
<protein>
    <submittedName>
        <fullName evidence="3">Uncharacterized protein</fullName>
    </submittedName>
</protein>
<reference evidence="3 4" key="1">
    <citation type="submission" date="2017-02" db="EMBL/GenBank/DDBJ databases">
        <authorList>
            <person name="Peterson S.W."/>
        </authorList>
    </citation>
    <scope>NUCLEOTIDE SEQUENCE [LARGE SCALE GENOMIC DNA]</scope>
    <source>
        <strain evidence="3">159469</strain>
    </source>
</reference>
<feature type="compositionally biased region" description="Polar residues" evidence="1">
    <location>
        <begin position="104"/>
        <end position="114"/>
    </location>
</feature>
<keyword evidence="2" id="KW-1133">Transmembrane helix</keyword>
<feature type="compositionally biased region" description="Polar residues" evidence="1">
    <location>
        <begin position="54"/>
        <end position="65"/>
    </location>
</feature>
<feature type="region of interest" description="Disordered" evidence="1">
    <location>
        <begin position="54"/>
        <end position="114"/>
    </location>
</feature>
<keyword evidence="2" id="KW-0472">Membrane</keyword>
<dbReference type="Proteomes" id="UP000194606">
    <property type="component" value="Unassembled WGS sequence"/>
</dbReference>
<accession>A0A252CBE4</accession>
<dbReference type="AlphaFoldDB" id="A0A252CBE4"/>
<evidence type="ECO:0000256" key="1">
    <source>
        <dbReference type="SAM" id="MobiDB-lite"/>
    </source>
</evidence>
<organism evidence="3 4">
    <name type="scientific">Lactococcus petauri</name>
    <dbReference type="NCBI Taxonomy" id="1940789"/>
    <lineage>
        <taxon>Bacteria</taxon>
        <taxon>Bacillati</taxon>
        <taxon>Bacillota</taxon>
        <taxon>Bacilli</taxon>
        <taxon>Lactobacillales</taxon>
        <taxon>Streptococcaceae</taxon>
        <taxon>Lactococcus</taxon>
    </lineage>
</organism>
<evidence type="ECO:0000313" key="3">
    <source>
        <dbReference type="EMBL" id="OUK03866.1"/>
    </source>
</evidence>
<sequence length="204" mass="22115">MKRDLYNRKNVVLLVLIVGVFLLLGSLGAGIVYLSGIGTKSQYSTAQGNFKSTHTSSVEQVSTGDSKTSKSEASEKKASLKKTEVLTSASSSFEQSGKVEDSKQGTQTVTTTAQEGHVTSPVTYTATYNGFTGYSTVSYDEALAIARSLSENQKPITEKMQEVIQQHTQGNTHVDTQERVQQELEKTIASIQAQDPNTKINIIK</sequence>
<evidence type="ECO:0000313" key="4">
    <source>
        <dbReference type="Proteomes" id="UP000194606"/>
    </source>
</evidence>
<comment type="caution">
    <text evidence="3">The sequence shown here is derived from an EMBL/GenBank/DDBJ whole genome shotgun (WGS) entry which is preliminary data.</text>
</comment>
<name>A0A252CBE4_9LACT</name>
<feature type="compositionally biased region" description="Basic and acidic residues" evidence="1">
    <location>
        <begin position="67"/>
        <end position="84"/>
    </location>
</feature>
<dbReference type="RefSeq" id="WP_086583122.1">
    <property type="nucleotide sequence ID" value="NZ_MUIZ01000006.1"/>
</dbReference>
<proteinExistence type="predicted"/>
<feature type="transmembrane region" description="Helical" evidence="2">
    <location>
        <begin position="12"/>
        <end position="34"/>
    </location>
</feature>
<feature type="compositionally biased region" description="Polar residues" evidence="1">
    <location>
        <begin position="85"/>
        <end position="95"/>
    </location>
</feature>